<dbReference type="InterPro" id="IPR036736">
    <property type="entry name" value="ACP-like_sf"/>
</dbReference>
<keyword evidence="4" id="KW-0521">NADP</keyword>
<dbReference type="Pfam" id="PF08659">
    <property type="entry name" value="KR"/>
    <property type="match status" value="1"/>
</dbReference>
<keyword evidence="3" id="KW-0808">Transferase</keyword>
<evidence type="ECO:0000259" key="12">
    <source>
        <dbReference type="PROSITE" id="PS52019"/>
    </source>
</evidence>
<evidence type="ECO:0000256" key="1">
    <source>
        <dbReference type="ARBA" id="ARBA00022450"/>
    </source>
</evidence>
<dbReference type="SUPFAM" id="SSF51735">
    <property type="entry name" value="NAD(P)-binding Rossmann-fold domains"/>
    <property type="match status" value="2"/>
</dbReference>
<feature type="region of interest" description="Disordered" evidence="9">
    <location>
        <begin position="30"/>
        <end position="63"/>
    </location>
</feature>
<dbReference type="InterPro" id="IPR050091">
    <property type="entry name" value="PKS_NRPS_Biosynth_Enz"/>
</dbReference>
<dbReference type="InterPro" id="IPR016039">
    <property type="entry name" value="Thiolase-like"/>
</dbReference>
<dbReference type="Gene3D" id="3.90.180.10">
    <property type="entry name" value="Medium-chain alcohol dehydrogenases, catalytic domain"/>
    <property type="match status" value="1"/>
</dbReference>
<feature type="compositionally biased region" description="Low complexity" evidence="9">
    <location>
        <begin position="38"/>
        <end position="62"/>
    </location>
</feature>
<dbReference type="SMART" id="SM00823">
    <property type="entry name" value="PKS_PP"/>
    <property type="match status" value="1"/>
</dbReference>
<keyword evidence="5" id="KW-0560">Oxidoreductase</keyword>
<dbReference type="InterPro" id="IPR001227">
    <property type="entry name" value="Ac_transferase_dom_sf"/>
</dbReference>
<dbReference type="SMART" id="SM00826">
    <property type="entry name" value="PKS_DH"/>
    <property type="match status" value="1"/>
</dbReference>
<feature type="active site" description="Proton donor; for dehydratase activity" evidence="8">
    <location>
        <position position="1058"/>
    </location>
</feature>
<dbReference type="Pfam" id="PF02801">
    <property type="entry name" value="Ketoacyl-synt_C"/>
    <property type="match status" value="1"/>
</dbReference>
<dbReference type="Gene3D" id="3.40.47.10">
    <property type="match status" value="2"/>
</dbReference>
<dbReference type="PANTHER" id="PTHR43775">
    <property type="entry name" value="FATTY ACID SYNTHASE"/>
    <property type="match status" value="1"/>
</dbReference>
<dbReference type="HOGENOM" id="CLU_000022_31_4_1"/>
<evidence type="ECO:0000256" key="8">
    <source>
        <dbReference type="PROSITE-ProRule" id="PRU01363"/>
    </source>
</evidence>
<dbReference type="Pfam" id="PF14765">
    <property type="entry name" value="PS-DH"/>
    <property type="match status" value="1"/>
</dbReference>
<dbReference type="InterPro" id="IPR013154">
    <property type="entry name" value="ADH-like_N"/>
</dbReference>
<dbReference type="InterPro" id="IPR036291">
    <property type="entry name" value="NAD(P)-bd_dom_sf"/>
</dbReference>
<protein>
    <submittedName>
        <fullName evidence="13">Uncharacterized protein</fullName>
    </submittedName>
</protein>
<dbReference type="InterPro" id="IPR032821">
    <property type="entry name" value="PKS_assoc"/>
</dbReference>
<dbReference type="SUPFAM" id="SSF53901">
    <property type="entry name" value="Thiolase-like"/>
    <property type="match status" value="2"/>
</dbReference>
<dbReference type="Proteomes" id="UP000019373">
    <property type="component" value="Unassembled WGS sequence"/>
</dbReference>
<dbReference type="GO" id="GO:0004312">
    <property type="term" value="F:fatty acid synthase activity"/>
    <property type="evidence" value="ECO:0007669"/>
    <property type="project" value="TreeGrafter"/>
</dbReference>
<dbReference type="SUPFAM" id="SSF47336">
    <property type="entry name" value="ACP-like"/>
    <property type="match status" value="1"/>
</dbReference>
<dbReference type="InterPro" id="IPR014031">
    <property type="entry name" value="Ketoacyl_synth_C"/>
</dbReference>
<keyword evidence="7" id="KW-0012">Acyltransferase</keyword>
<gene>
    <name evidence="13" type="ORF">EPUS_05841</name>
</gene>
<dbReference type="eggNOG" id="KOG1202">
    <property type="taxonomic scope" value="Eukaryota"/>
</dbReference>
<evidence type="ECO:0000256" key="9">
    <source>
        <dbReference type="SAM" id="MobiDB-lite"/>
    </source>
</evidence>
<evidence type="ECO:0000259" key="11">
    <source>
        <dbReference type="PROSITE" id="PS52004"/>
    </source>
</evidence>
<evidence type="ECO:0000256" key="5">
    <source>
        <dbReference type="ARBA" id="ARBA00023002"/>
    </source>
</evidence>
<dbReference type="InterPro" id="IPR049900">
    <property type="entry name" value="PKS_mFAS_DH"/>
</dbReference>
<dbReference type="RefSeq" id="XP_007786092.1">
    <property type="nucleotide sequence ID" value="XM_007787902.1"/>
</dbReference>
<dbReference type="GO" id="GO:0044550">
    <property type="term" value="P:secondary metabolite biosynthetic process"/>
    <property type="evidence" value="ECO:0007669"/>
    <property type="project" value="TreeGrafter"/>
</dbReference>
<reference evidence="14" key="1">
    <citation type="journal article" date="2014" name="BMC Genomics">
        <title>Genome characteristics reveal the impact of lichenization on lichen-forming fungus Endocarpon pusillum Hedwig (Verrucariales, Ascomycota).</title>
        <authorList>
            <person name="Wang Y.-Y."/>
            <person name="Liu B."/>
            <person name="Zhang X.-Y."/>
            <person name="Zhou Q.-M."/>
            <person name="Zhang T."/>
            <person name="Li H."/>
            <person name="Yu Y.-F."/>
            <person name="Zhang X.-L."/>
            <person name="Hao X.-Y."/>
            <person name="Wang M."/>
            <person name="Wang L."/>
            <person name="Wei J.-C."/>
        </authorList>
    </citation>
    <scope>NUCLEOTIDE SEQUENCE [LARGE SCALE GENOMIC DNA]</scope>
    <source>
        <strain evidence="14">Z07020 / HMAS-L-300199</strain>
    </source>
</reference>
<dbReference type="InterPro" id="IPR049552">
    <property type="entry name" value="PKS_DH_N"/>
</dbReference>
<dbReference type="InterPro" id="IPR013968">
    <property type="entry name" value="PKS_KR"/>
</dbReference>
<dbReference type="GO" id="GO:0016491">
    <property type="term" value="F:oxidoreductase activity"/>
    <property type="evidence" value="ECO:0007669"/>
    <property type="project" value="UniProtKB-KW"/>
</dbReference>
<dbReference type="InterPro" id="IPR057326">
    <property type="entry name" value="KR_dom"/>
</dbReference>
<name>U1GVQ3_ENDPU</name>
<dbReference type="InterPro" id="IPR056501">
    <property type="entry name" value="NAD-bd_HRPKS_sdrA"/>
</dbReference>
<dbReference type="SUPFAM" id="SSF55048">
    <property type="entry name" value="Probable ACP-binding domain of malonyl-CoA ACP transacylase"/>
    <property type="match status" value="1"/>
</dbReference>
<dbReference type="Gene3D" id="3.10.129.110">
    <property type="entry name" value="Polyketide synthase dehydratase"/>
    <property type="match status" value="1"/>
</dbReference>
<dbReference type="Gene3D" id="1.10.1200.10">
    <property type="entry name" value="ACP-like"/>
    <property type="match status" value="1"/>
</dbReference>
<keyword evidence="6" id="KW-0511">Multifunctional enzyme</keyword>
<dbReference type="PROSITE" id="PS50075">
    <property type="entry name" value="CARRIER"/>
    <property type="match status" value="1"/>
</dbReference>
<dbReference type="InterPro" id="IPR009081">
    <property type="entry name" value="PP-bd_ACP"/>
</dbReference>
<dbReference type="Pfam" id="PF21089">
    <property type="entry name" value="PKS_DH_N"/>
    <property type="match status" value="1"/>
</dbReference>
<keyword evidence="1" id="KW-0596">Phosphopantetheine</keyword>
<accession>U1GVQ3</accession>
<feature type="domain" description="Ketosynthase family 3 (KS3)" evidence="11">
    <location>
        <begin position="68"/>
        <end position="396"/>
    </location>
</feature>
<evidence type="ECO:0000256" key="7">
    <source>
        <dbReference type="ARBA" id="ARBA00023315"/>
    </source>
</evidence>
<keyword evidence="2" id="KW-0597">Phosphoprotein</keyword>
<dbReference type="InterPro" id="IPR020841">
    <property type="entry name" value="PKS_Beta-ketoAc_synthase_dom"/>
</dbReference>
<evidence type="ECO:0000259" key="10">
    <source>
        <dbReference type="PROSITE" id="PS50075"/>
    </source>
</evidence>
<feature type="region of interest" description="C-terminal hotdog fold" evidence="8">
    <location>
        <begin position="989"/>
        <end position="1146"/>
    </location>
</feature>
<dbReference type="Gene3D" id="3.30.70.3290">
    <property type="match status" value="2"/>
</dbReference>
<dbReference type="Pfam" id="PF13602">
    <property type="entry name" value="ADH_zinc_N_2"/>
    <property type="match status" value="1"/>
</dbReference>
<dbReference type="InterPro" id="IPR049551">
    <property type="entry name" value="PKS_DH_C"/>
</dbReference>
<dbReference type="Pfam" id="PF00698">
    <property type="entry name" value="Acyl_transf_1"/>
    <property type="match status" value="1"/>
</dbReference>
<dbReference type="Pfam" id="PF16197">
    <property type="entry name" value="KAsynt_C_assoc"/>
    <property type="match status" value="1"/>
</dbReference>
<dbReference type="GO" id="GO:0006633">
    <property type="term" value="P:fatty acid biosynthetic process"/>
    <property type="evidence" value="ECO:0007669"/>
    <property type="project" value="TreeGrafter"/>
</dbReference>
<dbReference type="Pfam" id="PF00109">
    <property type="entry name" value="ketoacyl-synt"/>
    <property type="match status" value="2"/>
</dbReference>
<evidence type="ECO:0000256" key="6">
    <source>
        <dbReference type="ARBA" id="ARBA00023268"/>
    </source>
</evidence>
<dbReference type="SMART" id="SM00825">
    <property type="entry name" value="PKS_KS"/>
    <property type="match status" value="1"/>
</dbReference>
<dbReference type="InterPro" id="IPR014030">
    <property type="entry name" value="Ketoacyl_synth_N"/>
</dbReference>
<dbReference type="SMART" id="SM00827">
    <property type="entry name" value="PKS_AT"/>
    <property type="match status" value="1"/>
</dbReference>
<dbReference type="EMBL" id="KE720743">
    <property type="protein sequence ID" value="ERF76568.1"/>
    <property type="molecule type" value="Genomic_DNA"/>
</dbReference>
<dbReference type="CDD" id="cd05195">
    <property type="entry name" value="enoyl_red"/>
    <property type="match status" value="1"/>
</dbReference>
<feature type="region of interest" description="N-terminal hotdog fold" evidence="8">
    <location>
        <begin position="860"/>
        <end position="978"/>
    </location>
</feature>
<dbReference type="CDD" id="cd00833">
    <property type="entry name" value="PKS"/>
    <property type="match status" value="1"/>
</dbReference>
<dbReference type="SUPFAM" id="SSF52151">
    <property type="entry name" value="FabD/lysophospholipase-like"/>
    <property type="match status" value="1"/>
</dbReference>
<dbReference type="SMART" id="SM00829">
    <property type="entry name" value="PKS_ER"/>
    <property type="match status" value="1"/>
</dbReference>
<feature type="domain" description="PKS/mFAS DH" evidence="12">
    <location>
        <begin position="860"/>
        <end position="1146"/>
    </location>
</feature>
<dbReference type="Gene3D" id="3.40.50.720">
    <property type="entry name" value="NAD(P)-binding Rossmann-like Domain"/>
    <property type="match status" value="2"/>
</dbReference>
<dbReference type="InterPro" id="IPR016036">
    <property type="entry name" value="Malonyl_transacylase_ACP-bd"/>
</dbReference>
<dbReference type="InterPro" id="IPR020843">
    <property type="entry name" value="ER"/>
</dbReference>
<dbReference type="PROSITE" id="PS52004">
    <property type="entry name" value="KS3_2"/>
    <property type="match status" value="1"/>
</dbReference>
<dbReference type="PANTHER" id="PTHR43775:SF50">
    <property type="entry name" value="HIGHLY REDUCING POLYKETIDE SYNTHASE SRDA"/>
    <property type="match status" value="1"/>
</dbReference>
<evidence type="ECO:0000256" key="4">
    <source>
        <dbReference type="ARBA" id="ARBA00022857"/>
    </source>
</evidence>
<evidence type="ECO:0000313" key="13">
    <source>
        <dbReference type="EMBL" id="ERF76568.1"/>
    </source>
</evidence>
<dbReference type="GO" id="GO:0008168">
    <property type="term" value="F:methyltransferase activity"/>
    <property type="evidence" value="ECO:0007669"/>
    <property type="project" value="UniProtKB-KW"/>
</dbReference>
<dbReference type="Pfam" id="PF08240">
    <property type="entry name" value="ADH_N"/>
    <property type="match status" value="1"/>
</dbReference>
<dbReference type="SUPFAM" id="SSF50129">
    <property type="entry name" value="GroES-like"/>
    <property type="match status" value="1"/>
</dbReference>
<dbReference type="GO" id="GO:0032259">
    <property type="term" value="P:methylation"/>
    <property type="evidence" value="ECO:0007669"/>
    <property type="project" value="UniProtKB-KW"/>
</dbReference>
<feature type="domain" description="Carrier" evidence="10">
    <location>
        <begin position="2167"/>
        <end position="2246"/>
    </location>
</feature>
<dbReference type="InterPro" id="IPR020807">
    <property type="entry name" value="PKS_DH"/>
</dbReference>
<dbReference type="Gene3D" id="3.40.366.10">
    <property type="entry name" value="Malonyl-Coenzyme A Acyl Carrier Protein, domain 2"/>
    <property type="match status" value="2"/>
</dbReference>
<evidence type="ECO:0000313" key="14">
    <source>
        <dbReference type="Proteomes" id="UP000019373"/>
    </source>
</evidence>
<evidence type="ECO:0000256" key="2">
    <source>
        <dbReference type="ARBA" id="ARBA00022553"/>
    </source>
</evidence>
<dbReference type="GeneID" id="19240788"/>
<dbReference type="InterPro" id="IPR011032">
    <property type="entry name" value="GroES-like_sf"/>
</dbReference>
<evidence type="ECO:0000256" key="3">
    <source>
        <dbReference type="ARBA" id="ARBA00022679"/>
    </source>
</evidence>
<dbReference type="InterPro" id="IPR016035">
    <property type="entry name" value="Acyl_Trfase/lysoPLipase"/>
</dbReference>
<sequence>MYSYRDTYWVLYTPAEKRFDQFTNILEHQGAETQPSPSTNGINGTSGINGTNGTNGTNGVNGYPQAGKEPIAIIGMGLRLPGSSTDTSKLWDLLLAGKSGHCDTPPSRFNADALYHPDADRPGSINSMGGYFLTEDPRLFDNTFFGINNVEAKYMDLQQRKLLELDFESFENIGVSLQDLFGANECDSAIVAASNLIQSPDVRLGAGKAGILSPTSTCHTFDSSADGYGRAEGVGALYLKKLSKALAEGDPIRSIIRGIAVNSNAKTTGITVPSADGQEAPHGTGTPVGDPIEVEALSRVFCKRSGAAIKTGSVETNLGHSGAVSGMTSLFKLTLALEKGTMPGTIGIQNVNPSLALEARNLRIVTQPEAFRETYPRVGLNSFGYGGANAHVILESARAYLLAESQVVPVLQDDASTKTFLLPVFAHNIDSLRYRIQDLAVLVISPNQLGDLAYTLGCRRTHFSTRGFLLAREASFAVDLQIDKLVQLSGGSRGIPLPLSFVSTGKGSQWPRMGCELLDEFPNFSNQFVAWTLSFPNCNIAQNCARGVMADWDIMPDSVIGHSSGEIAAAVSAGHISADEGIVIAYYRGYVGSNSELPGAMITVGLSCEDGVQKLFEHHFENVLRIACVNSPQSITVSGDANAIEGFLAALQQEGIFTRKLRTDNKAYNSSHMSFLGDEYERLLSTAGIGSRSSPYRPDSSVSMVSTVTEGEASAKSTNRARYWRTNLESPVLFLGAMTRLLSRHPHHIIEIGPHSTLELPIKQIRAQLTANDLPGSYLSALSRAKNPVTTLLHMAGQLYLHNLKIHFDKINQLNSTDLEKEKQFQVLVDLPKYRWAYGPLSCFEPRASSDMRNRRYPRHDLLGSIMPGGPPQCPTWRNVLRLEDSPWLQDHKLGDSIVFPAAGYLTMAMEALAQTNPLDHSTPSVSDGVEVFTRLDVKGRYAMTTSSQWWDFEISSFNNNRSFIHATGTIGIIPTPTKRKSRFRTDCPMRPQPVRVWYDKLAREGNVFGPCFQSLKEIKNNQLQKLPQTLSTTAFQNGGREGKLRQSSYLIHPITLDALLQTDAIAQARGLLENYRSQAPVAIGNMQLYPSNLPPAGEPCTIRAVVENTSIAATNAQIEMLSSASQPQLLMDEVRLVLVPGFKALASTSPEDRRQPMLRVCWRPDITKQTFSSTQFTAYLESFAGFISESLQLPSIEVGRLSGGLDLVTHKYPSMRILEIGDGDNAITKSILSFQTFDGLSKFKSYTQALIDQHGNLQGREIQNSIEDEDSNRRKMLETSKFDTVLLKKRIVKADMSNILSWVSSYLATEGYLVFNGSEDVATMLPSDPFRTVSSPSNGSGCATVVARALSPNESAAITMTDIIIVERGDEASLNSRLAMHLSQAFNGAVRVQRISFDKLDTHQIPQKSTVISTVEFNRPLLSQISADDLTRVKCITNNAANLLWITGGGTLKARDPFRSLVLGLARALSLEQPNLKFAVLDLDIQDPESDLQASCVNIGLVLREILQESHSDVEYLQHKGILFCSRVLPERFLNESFNKKEKLETVVTPLGQTGTCRLSLRAPGQLDTLHFVEQAKGTPNLEPGFLEIQVKCVGLNEKDIHALTGTIDTNNSTCALEFTGVVMGVGSSTSEFAEGDSVVVMASNNFSTFEKVPEWACCKLLEDEDLSTLSTVPQVYSSALYGLRDRAALQERETVLVHSAASGSGIAAIQVAKYLSAETFATVGSDSKRDFLVNQLGLKKDHIFDSNQSSFLDDLLDRTAGRGVDVVFNSLTGPLLHNSWKVCAEFGRFVVVGKQDALEFGHLDMENFRDCVTFSAFDLNSLYYSTNEVYHRKFQRLLQESLNLLREGKITPSAPLKLFDVSKVTEAYRYLQQSNHIGKVAISLENLECQIPVLSLKYQYQFDPEKSLSYGWLSRGHRPEAMELVEDLEQAGGEVTVIKGDVCQKTDVDNAVARIQEPVGGVIHAALGLDEALFAPMSGESWHASIRPKVWGTWHLHNALSTRESSLDFFLMTSSVSGTAATATESNYFAANAFQDAFARYRRSLGLKATALGIGMVSEVGYLHEHPEIEALLLRKGLRPLTEQELLRIIDMTLANQNKTELQCGETTTSRAISLPAWSPKVSSNCGNKASRWIITCYMIHAAAFLRMPLAVWRPIPLEGTAPLEALSDAVQEVLGHRLRHLLLLQPEQLGAQTGLSEFGMDSMLAAEFRMLLFHTLNIDLPFQTLLENGTTVAQLTQMVVERLSVSEKETAKIKD</sequence>
<dbReference type="Pfam" id="PF23114">
    <property type="entry name" value="NAD-bd_HRPKS_sdrA"/>
    <property type="match status" value="1"/>
</dbReference>
<dbReference type="OMA" id="TSACHTF"/>
<organism evidence="13 14">
    <name type="scientific">Endocarpon pusillum (strain Z07020 / HMAS-L-300199)</name>
    <name type="common">Lichen-forming fungus</name>
    <dbReference type="NCBI Taxonomy" id="1263415"/>
    <lineage>
        <taxon>Eukaryota</taxon>
        <taxon>Fungi</taxon>
        <taxon>Dikarya</taxon>
        <taxon>Ascomycota</taxon>
        <taxon>Pezizomycotina</taxon>
        <taxon>Eurotiomycetes</taxon>
        <taxon>Chaetothyriomycetidae</taxon>
        <taxon>Verrucariales</taxon>
        <taxon>Verrucariaceae</taxon>
        <taxon>Endocarpon</taxon>
    </lineage>
</organism>
<dbReference type="InterPro" id="IPR020806">
    <property type="entry name" value="PKS_PP-bd"/>
</dbReference>
<dbReference type="InterPro" id="IPR014043">
    <property type="entry name" value="Acyl_transferase_dom"/>
</dbReference>
<dbReference type="Pfam" id="PF00550">
    <property type="entry name" value="PP-binding"/>
    <property type="match status" value="1"/>
</dbReference>
<dbReference type="GO" id="GO:0031177">
    <property type="term" value="F:phosphopantetheine binding"/>
    <property type="evidence" value="ECO:0007669"/>
    <property type="project" value="InterPro"/>
</dbReference>
<keyword evidence="14" id="KW-1185">Reference proteome</keyword>
<proteinExistence type="predicted"/>
<dbReference type="SMART" id="SM00822">
    <property type="entry name" value="PKS_KR"/>
    <property type="match status" value="1"/>
</dbReference>
<dbReference type="InterPro" id="IPR042104">
    <property type="entry name" value="PKS_dehydratase_sf"/>
</dbReference>
<dbReference type="OrthoDB" id="329835at2759"/>
<dbReference type="PROSITE" id="PS52019">
    <property type="entry name" value="PKS_MFAS_DH"/>
    <property type="match status" value="1"/>
</dbReference>
<feature type="active site" description="Proton acceptor; for dehydratase activity" evidence="8">
    <location>
        <position position="892"/>
    </location>
</feature>